<dbReference type="GO" id="GO:0016705">
    <property type="term" value="F:oxidoreductase activity, acting on paired donors, with incorporation or reduction of molecular oxygen"/>
    <property type="evidence" value="ECO:0007669"/>
    <property type="project" value="InterPro"/>
</dbReference>
<accession>A0AAN7BKW9</accession>
<keyword evidence="6" id="KW-1185">Reference proteome</keyword>
<evidence type="ECO:0000256" key="4">
    <source>
        <dbReference type="PIRSR" id="PIRSR602401-1"/>
    </source>
</evidence>
<name>A0AAN7BKW9_9PEZI</name>
<dbReference type="Pfam" id="PF00067">
    <property type="entry name" value="p450"/>
    <property type="match status" value="1"/>
</dbReference>
<keyword evidence="3 4" id="KW-0408">Iron</keyword>
<dbReference type="PANTHER" id="PTHR24305">
    <property type="entry name" value="CYTOCHROME P450"/>
    <property type="match status" value="1"/>
</dbReference>
<dbReference type="PRINTS" id="PR00385">
    <property type="entry name" value="P450"/>
</dbReference>
<comment type="caution">
    <text evidence="5">The sequence shown here is derived from an EMBL/GenBank/DDBJ whole genome shotgun (WGS) entry which is preliminary data.</text>
</comment>
<reference evidence="5" key="2">
    <citation type="submission" date="2023-05" db="EMBL/GenBank/DDBJ databases">
        <authorList>
            <consortium name="Lawrence Berkeley National Laboratory"/>
            <person name="Steindorff A."/>
            <person name="Hensen N."/>
            <person name="Bonometti L."/>
            <person name="Westerberg I."/>
            <person name="Brannstrom I.O."/>
            <person name="Guillou S."/>
            <person name="Cros-Aarteil S."/>
            <person name="Calhoun S."/>
            <person name="Haridas S."/>
            <person name="Kuo A."/>
            <person name="Mondo S."/>
            <person name="Pangilinan J."/>
            <person name="Riley R."/>
            <person name="Labutti K."/>
            <person name="Andreopoulos B."/>
            <person name="Lipzen A."/>
            <person name="Chen C."/>
            <person name="Yanf M."/>
            <person name="Daum C."/>
            <person name="Ng V."/>
            <person name="Clum A."/>
            <person name="Ohm R."/>
            <person name="Martin F."/>
            <person name="Silar P."/>
            <person name="Natvig D."/>
            <person name="Lalanne C."/>
            <person name="Gautier V."/>
            <person name="Ament-Velasquez S.L."/>
            <person name="Kruys A."/>
            <person name="Hutchinson M.I."/>
            <person name="Powell A.J."/>
            <person name="Barry K."/>
            <person name="Miller A.N."/>
            <person name="Grigoriev I.V."/>
            <person name="Debuchy R."/>
            <person name="Gladieux P."/>
            <person name="Thoren M.H."/>
            <person name="Johannesson H."/>
        </authorList>
    </citation>
    <scope>NUCLEOTIDE SEQUENCE</scope>
    <source>
        <strain evidence="5">CBS 990.96</strain>
    </source>
</reference>
<dbReference type="AlphaFoldDB" id="A0AAN7BKW9"/>
<dbReference type="GO" id="GO:0020037">
    <property type="term" value="F:heme binding"/>
    <property type="evidence" value="ECO:0007669"/>
    <property type="project" value="InterPro"/>
</dbReference>
<dbReference type="Proteomes" id="UP001301958">
    <property type="component" value="Unassembled WGS sequence"/>
</dbReference>
<evidence type="ECO:0000256" key="3">
    <source>
        <dbReference type="ARBA" id="ARBA00023004"/>
    </source>
</evidence>
<feature type="binding site" description="axial binding residue" evidence="4">
    <location>
        <position position="457"/>
    </location>
    <ligand>
        <name>heme</name>
        <dbReference type="ChEBI" id="CHEBI:30413"/>
    </ligand>
    <ligandPart>
        <name>Fe</name>
        <dbReference type="ChEBI" id="CHEBI:18248"/>
    </ligandPart>
</feature>
<dbReference type="GO" id="GO:0005506">
    <property type="term" value="F:iron ion binding"/>
    <property type="evidence" value="ECO:0007669"/>
    <property type="project" value="InterPro"/>
</dbReference>
<sequence>MKLEEILEILTEHRWPLVGAVVAIYFIHKVVVYWRLSHIPGPWLVGWSEFPHSRSMFVEKAYEFYTDVNRKYGPIARIGPNAVVSSSPEVWIHVNTKPGYKKTDWYFNAVRVEHRRDNIFSQTDTELHDKRRKQIAPGYSGRENLELEVDIDKRVQEFLNLINRKYVSTDTECRPMDLAKKIQYFTMDVISAVAFGKPFGMLIEDRDIGDFIKSSEEGLTIGNLFMSFGLAWLTQAPGLGKLLGPKPTDKTGFGAMMRACFEVVGDRIANPDENRHDMMASFIRHGVLGDDLKTEVLEQLVAGSDTTAGAIRGILLYILAHPRVQAKLQKEIDETVRSGRVAAVGEGIISQNLAKSLPYMQAVIREGLRIWPPVLNYLPKDVPKGGDTLTLAGGKKVWLPGGTNIGVSTLVMHHDKELYGEDADMFRPERWFEKDQGKLAAMTRVNDLTFGHGKWQCLGKNVAQMEINKCLFELFRSFDWALARPFKPWEIHNTFGLFLINDMPVQITARE</sequence>
<evidence type="ECO:0000313" key="6">
    <source>
        <dbReference type="Proteomes" id="UP001301958"/>
    </source>
</evidence>
<keyword evidence="2 4" id="KW-0479">Metal-binding</keyword>
<dbReference type="PRINTS" id="PR00463">
    <property type="entry name" value="EP450I"/>
</dbReference>
<reference evidence="5" key="1">
    <citation type="journal article" date="2023" name="Mol. Phylogenet. Evol.">
        <title>Genome-scale phylogeny and comparative genomics of the fungal order Sordariales.</title>
        <authorList>
            <person name="Hensen N."/>
            <person name="Bonometti L."/>
            <person name="Westerberg I."/>
            <person name="Brannstrom I.O."/>
            <person name="Guillou S."/>
            <person name="Cros-Aarteil S."/>
            <person name="Calhoun S."/>
            <person name="Haridas S."/>
            <person name="Kuo A."/>
            <person name="Mondo S."/>
            <person name="Pangilinan J."/>
            <person name="Riley R."/>
            <person name="LaButti K."/>
            <person name="Andreopoulos B."/>
            <person name="Lipzen A."/>
            <person name="Chen C."/>
            <person name="Yan M."/>
            <person name="Daum C."/>
            <person name="Ng V."/>
            <person name="Clum A."/>
            <person name="Steindorff A."/>
            <person name="Ohm R.A."/>
            <person name="Martin F."/>
            <person name="Silar P."/>
            <person name="Natvig D.O."/>
            <person name="Lalanne C."/>
            <person name="Gautier V."/>
            <person name="Ament-Velasquez S.L."/>
            <person name="Kruys A."/>
            <person name="Hutchinson M.I."/>
            <person name="Powell A.J."/>
            <person name="Barry K."/>
            <person name="Miller A.N."/>
            <person name="Grigoriev I.V."/>
            <person name="Debuchy R."/>
            <person name="Gladieux P."/>
            <person name="Hiltunen Thoren M."/>
            <person name="Johannesson H."/>
        </authorList>
    </citation>
    <scope>NUCLEOTIDE SEQUENCE</scope>
    <source>
        <strain evidence="5">CBS 990.96</strain>
    </source>
</reference>
<dbReference type="Gene3D" id="1.10.630.10">
    <property type="entry name" value="Cytochrome P450"/>
    <property type="match status" value="1"/>
</dbReference>
<comment type="cofactor">
    <cofactor evidence="4">
        <name>heme</name>
        <dbReference type="ChEBI" id="CHEBI:30413"/>
    </cofactor>
</comment>
<dbReference type="EMBL" id="MU865367">
    <property type="protein sequence ID" value="KAK4225456.1"/>
    <property type="molecule type" value="Genomic_DNA"/>
</dbReference>
<proteinExistence type="predicted"/>
<organism evidence="5 6">
    <name type="scientific">Podospora fimiseda</name>
    <dbReference type="NCBI Taxonomy" id="252190"/>
    <lineage>
        <taxon>Eukaryota</taxon>
        <taxon>Fungi</taxon>
        <taxon>Dikarya</taxon>
        <taxon>Ascomycota</taxon>
        <taxon>Pezizomycotina</taxon>
        <taxon>Sordariomycetes</taxon>
        <taxon>Sordariomycetidae</taxon>
        <taxon>Sordariales</taxon>
        <taxon>Podosporaceae</taxon>
        <taxon>Podospora</taxon>
    </lineage>
</organism>
<dbReference type="InterPro" id="IPR036396">
    <property type="entry name" value="Cyt_P450_sf"/>
</dbReference>
<dbReference type="InterPro" id="IPR002401">
    <property type="entry name" value="Cyt_P450_E_grp-I"/>
</dbReference>
<protein>
    <submittedName>
        <fullName evidence="5">Cytochrome P450</fullName>
    </submittedName>
</protein>
<dbReference type="CDD" id="cd11060">
    <property type="entry name" value="CYP57A1-like"/>
    <property type="match status" value="1"/>
</dbReference>
<keyword evidence="1 4" id="KW-0349">Heme</keyword>
<evidence type="ECO:0000256" key="1">
    <source>
        <dbReference type="ARBA" id="ARBA00022617"/>
    </source>
</evidence>
<evidence type="ECO:0000256" key="2">
    <source>
        <dbReference type="ARBA" id="ARBA00022723"/>
    </source>
</evidence>
<dbReference type="SUPFAM" id="SSF48264">
    <property type="entry name" value="Cytochrome P450"/>
    <property type="match status" value="1"/>
</dbReference>
<dbReference type="InterPro" id="IPR001128">
    <property type="entry name" value="Cyt_P450"/>
</dbReference>
<dbReference type="GO" id="GO:0004497">
    <property type="term" value="F:monooxygenase activity"/>
    <property type="evidence" value="ECO:0007669"/>
    <property type="project" value="InterPro"/>
</dbReference>
<evidence type="ECO:0000313" key="5">
    <source>
        <dbReference type="EMBL" id="KAK4225456.1"/>
    </source>
</evidence>
<dbReference type="InterPro" id="IPR050121">
    <property type="entry name" value="Cytochrome_P450_monoxygenase"/>
</dbReference>
<dbReference type="PANTHER" id="PTHR24305:SF168">
    <property type="entry name" value="P450, PUTATIVE (EUROFUNG)-RELATED"/>
    <property type="match status" value="1"/>
</dbReference>
<gene>
    <name evidence="5" type="ORF">QBC38DRAFT_483057</name>
</gene>